<evidence type="ECO:0008006" key="4">
    <source>
        <dbReference type="Google" id="ProtNLM"/>
    </source>
</evidence>
<dbReference type="EMBL" id="CAADFQ010000093">
    <property type="protein sequence ID" value="VFK34971.1"/>
    <property type="molecule type" value="Genomic_DNA"/>
</dbReference>
<dbReference type="GO" id="GO:0003677">
    <property type="term" value="F:DNA binding"/>
    <property type="evidence" value="ECO:0007669"/>
    <property type="project" value="InterPro"/>
</dbReference>
<keyword evidence="1" id="KW-0233">DNA recombination</keyword>
<evidence type="ECO:0000313" key="2">
    <source>
        <dbReference type="EMBL" id="VFK34971.1"/>
    </source>
</evidence>
<evidence type="ECO:0000256" key="1">
    <source>
        <dbReference type="ARBA" id="ARBA00023172"/>
    </source>
</evidence>
<name>A0A451BFN3_9GAMM</name>
<proteinExistence type="predicted"/>
<dbReference type="InterPro" id="IPR013762">
    <property type="entry name" value="Integrase-like_cat_sf"/>
</dbReference>
<sequence>MLENTLDEAKRLFMATRVLSFRVFFFTLYSLGLRLGEGLRLQVGDIDAGVISHLLSACACPQFEKQQRPFCPATGCHTKSTASLLAGSS</sequence>
<protein>
    <recommendedName>
        <fullName evidence="4">Phage integrase family protein</fullName>
    </recommendedName>
</protein>
<evidence type="ECO:0000313" key="3">
    <source>
        <dbReference type="EMBL" id="VFK77072.1"/>
    </source>
</evidence>
<dbReference type="GO" id="GO:0006310">
    <property type="term" value="P:DNA recombination"/>
    <property type="evidence" value="ECO:0007669"/>
    <property type="project" value="UniProtKB-KW"/>
</dbReference>
<organism evidence="3">
    <name type="scientific">Candidatus Kentrum sp. MB</name>
    <dbReference type="NCBI Taxonomy" id="2138164"/>
    <lineage>
        <taxon>Bacteria</taxon>
        <taxon>Pseudomonadati</taxon>
        <taxon>Pseudomonadota</taxon>
        <taxon>Gammaproteobacteria</taxon>
        <taxon>Candidatus Kentrum</taxon>
    </lineage>
</organism>
<dbReference type="Gene3D" id="1.10.443.10">
    <property type="entry name" value="Intergrase catalytic core"/>
    <property type="match status" value="1"/>
</dbReference>
<dbReference type="InterPro" id="IPR011010">
    <property type="entry name" value="DNA_brk_join_enz"/>
</dbReference>
<dbReference type="EMBL" id="CAADGH010000096">
    <property type="protein sequence ID" value="VFK77072.1"/>
    <property type="molecule type" value="Genomic_DNA"/>
</dbReference>
<dbReference type="GO" id="GO:0015074">
    <property type="term" value="P:DNA integration"/>
    <property type="evidence" value="ECO:0007669"/>
    <property type="project" value="InterPro"/>
</dbReference>
<accession>A0A451BFN3</accession>
<gene>
    <name evidence="3" type="ORF">BECKMB1821H_GA0114242_109611</name>
    <name evidence="2" type="ORF">BECKMB1821I_GA0114274_109311</name>
</gene>
<dbReference type="AlphaFoldDB" id="A0A451BFN3"/>
<dbReference type="SUPFAM" id="SSF56349">
    <property type="entry name" value="DNA breaking-rejoining enzymes"/>
    <property type="match status" value="1"/>
</dbReference>
<reference evidence="3" key="1">
    <citation type="submission" date="2019-02" db="EMBL/GenBank/DDBJ databases">
        <authorList>
            <person name="Gruber-Vodicka R. H."/>
            <person name="Seah K. B. B."/>
        </authorList>
    </citation>
    <scope>NUCLEOTIDE SEQUENCE</scope>
    <source>
        <strain evidence="3">BECK_BZ198</strain>
        <strain evidence="2">BECK_BZ199</strain>
    </source>
</reference>